<reference evidence="9" key="1">
    <citation type="submission" date="2017-09" db="EMBL/GenBank/DDBJ databases">
        <authorList>
            <person name="Regsiter A."/>
            <person name="William W."/>
        </authorList>
    </citation>
    <scope>NUCLEOTIDE SEQUENCE [LARGE SCALE GENOMIC DNA]</scope>
    <source>
        <strain evidence="9">500-1</strain>
        <plasmid evidence="9">padpro</plasmid>
    </source>
</reference>
<dbReference type="Proteomes" id="UP000219215">
    <property type="component" value="Plasmid paDPRO"/>
</dbReference>
<dbReference type="AlphaFoldDB" id="A0A2C8FE74"/>
<keyword evidence="4" id="KW-0067">ATP-binding</keyword>
<dbReference type="InterPro" id="IPR014606">
    <property type="entry name" value="Heptose_7-P_kinase"/>
</dbReference>
<name>A0A2C8FE74_9BACT</name>
<dbReference type="InterPro" id="IPR001174">
    <property type="entry name" value="HddA/FKP"/>
</dbReference>
<dbReference type="SUPFAM" id="SSF54211">
    <property type="entry name" value="Ribosomal protein S5 domain 2-like"/>
    <property type="match status" value="1"/>
</dbReference>
<evidence type="ECO:0000256" key="2">
    <source>
        <dbReference type="ARBA" id="ARBA00022741"/>
    </source>
</evidence>
<dbReference type="SUPFAM" id="SSF55060">
    <property type="entry name" value="GHMP Kinase, C-terminal domain"/>
    <property type="match status" value="1"/>
</dbReference>
<dbReference type="Gene3D" id="3.30.230.120">
    <property type="match status" value="1"/>
</dbReference>
<proteinExistence type="inferred from homology"/>
<keyword evidence="1 8" id="KW-0808">Transferase</keyword>
<evidence type="ECO:0000259" key="7">
    <source>
        <dbReference type="Pfam" id="PF08544"/>
    </source>
</evidence>
<dbReference type="InterPro" id="IPR052203">
    <property type="entry name" value="GHMP_Kinase-Related"/>
</dbReference>
<evidence type="ECO:0000256" key="5">
    <source>
        <dbReference type="ARBA" id="ARBA00038121"/>
    </source>
</evidence>
<evidence type="ECO:0000313" key="9">
    <source>
        <dbReference type="Proteomes" id="UP000219215"/>
    </source>
</evidence>
<keyword evidence="3 8" id="KW-0418">Kinase</keyword>
<dbReference type="Pfam" id="PF00288">
    <property type="entry name" value="GHMP_kinases_N"/>
    <property type="match status" value="1"/>
</dbReference>
<dbReference type="PANTHER" id="PTHR32463">
    <property type="entry name" value="L-FUCOSE KINASE"/>
    <property type="match status" value="1"/>
</dbReference>
<keyword evidence="8" id="KW-0614">Plasmid</keyword>
<feature type="domain" description="GHMP kinase N-terminal" evidence="6">
    <location>
        <begin position="82"/>
        <end position="169"/>
    </location>
</feature>
<comment type="similarity">
    <text evidence="5">Belongs to the GHMP kinase family.</text>
</comment>
<feature type="domain" description="GHMP kinase C-terminal" evidence="7">
    <location>
        <begin position="245"/>
        <end position="321"/>
    </location>
</feature>
<dbReference type="InterPro" id="IPR006204">
    <property type="entry name" value="GHMP_kinase_N_dom"/>
</dbReference>
<dbReference type="InterPro" id="IPR013750">
    <property type="entry name" value="GHMP_kinase_C_dom"/>
</dbReference>
<dbReference type="EMBL" id="LT907976">
    <property type="protein sequence ID" value="SOB62132.1"/>
    <property type="molecule type" value="Genomic_DNA"/>
</dbReference>
<dbReference type="InterPro" id="IPR036554">
    <property type="entry name" value="GHMP_kinase_C_sf"/>
</dbReference>
<dbReference type="Pfam" id="PF08544">
    <property type="entry name" value="GHMP_kinases_C"/>
    <property type="match status" value="1"/>
</dbReference>
<evidence type="ECO:0000256" key="4">
    <source>
        <dbReference type="ARBA" id="ARBA00022840"/>
    </source>
</evidence>
<dbReference type="PIRSF" id="PIRSF036406">
    <property type="entry name" value="Hept_kin"/>
    <property type="match status" value="1"/>
</dbReference>
<dbReference type="EC" id="2.7.1.168" evidence="8"/>
<keyword evidence="9" id="KW-1185">Reference proteome</keyword>
<dbReference type="PRINTS" id="PR00960">
    <property type="entry name" value="LMBPPROTEIN"/>
</dbReference>
<evidence type="ECO:0000256" key="3">
    <source>
        <dbReference type="ARBA" id="ARBA00022777"/>
    </source>
</evidence>
<organism evidence="8 9">
    <name type="scientific">Pseudodesulfovibrio profundus</name>
    <dbReference type="NCBI Taxonomy" id="57320"/>
    <lineage>
        <taxon>Bacteria</taxon>
        <taxon>Pseudomonadati</taxon>
        <taxon>Thermodesulfobacteriota</taxon>
        <taxon>Desulfovibrionia</taxon>
        <taxon>Desulfovibrionales</taxon>
        <taxon>Desulfovibrionaceae</taxon>
    </lineage>
</organism>
<evidence type="ECO:0000313" key="8">
    <source>
        <dbReference type="EMBL" id="SOB62132.1"/>
    </source>
</evidence>
<dbReference type="GO" id="GO:0042352">
    <property type="term" value="P:GDP-L-fucose salvage"/>
    <property type="evidence" value="ECO:0007669"/>
    <property type="project" value="TreeGrafter"/>
</dbReference>
<dbReference type="KEGG" id="pprf:DPRO_PA0008"/>
<evidence type="ECO:0000259" key="6">
    <source>
        <dbReference type="Pfam" id="PF00288"/>
    </source>
</evidence>
<gene>
    <name evidence="8" type="primary">hddA</name>
    <name evidence="8" type="ORF">DPRO_PA0008</name>
</gene>
<dbReference type="InterPro" id="IPR020568">
    <property type="entry name" value="Ribosomal_Su5_D2-typ_SF"/>
</dbReference>
<dbReference type="RefSeq" id="WP_232005811.1">
    <property type="nucleotide sequence ID" value="NZ_LT907976.1"/>
</dbReference>
<dbReference type="GO" id="GO:0050201">
    <property type="term" value="F:fucokinase activity"/>
    <property type="evidence" value="ECO:0007669"/>
    <property type="project" value="TreeGrafter"/>
</dbReference>
<keyword evidence="2" id="KW-0547">Nucleotide-binding</keyword>
<protein>
    <submittedName>
        <fullName evidence="8">D-glycero-alpha-D-manno-heptose 7-phosphate kinase</fullName>
        <ecNumber evidence="8">2.7.1.168</ecNumber>
    </submittedName>
</protein>
<evidence type="ECO:0000256" key="1">
    <source>
        <dbReference type="ARBA" id="ARBA00022679"/>
    </source>
</evidence>
<dbReference type="PANTHER" id="PTHR32463:SF0">
    <property type="entry name" value="L-FUCOSE KINASE"/>
    <property type="match status" value="1"/>
</dbReference>
<geneLocation type="plasmid" evidence="9">
    <name>padpro</name>
</geneLocation>
<sequence>MSIFIRSKAPLRLGFGGGGTDIAEYSSRFGGAIINTTISRYAYATIEPLVNGTIELCCTDRHQYSIHESALELETQNGQQLLVGVYNRIVRDYVKKPLSFRLTTSVDAPPGSGLGSSSTLVVAILGAFCEWLKLPLGDYDIAHLAYEIERVDLALAGGKQDQFAATFGGFNFMEFNRDGSTLVNPLRVKQEFVNELEHNLLLLYTCVSRDSATIIDDQKKFVNEDNQSRIEALHSVKKSASALKKGVLTGDLDCVGRLLRDGWESKKRSSDVISNQSIDAIISDALKAGALGAKISGAGGGGFMMIYCPGNTRYAVLDALSGHTVEPADFRFVNHGLETWTRNHTY</sequence>
<dbReference type="GO" id="GO:0005524">
    <property type="term" value="F:ATP binding"/>
    <property type="evidence" value="ECO:0007669"/>
    <property type="project" value="UniProtKB-KW"/>
</dbReference>
<accession>A0A2C8FE74</accession>